<evidence type="ECO:0000256" key="1">
    <source>
        <dbReference type="ARBA" id="ARBA00003594"/>
    </source>
</evidence>
<comment type="caution">
    <text evidence="7">The sequence shown here is derived from an EMBL/GenBank/DDBJ whole genome shotgun (WGS) entry which is preliminary data.</text>
</comment>
<evidence type="ECO:0000256" key="3">
    <source>
        <dbReference type="ARBA" id="ARBA00010707"/>
    </source>
</evidence>
<comment type="function">
    <text evidence="1">Required for peroxisome inheritance.</text>
</comment>
<accession>A0A1B7TG46</accession>
<dbReference type="PRINTS" id="PR02103">
    <property type="entry name" value="INPROXISOME1"/>
</dbReference>
<evidence type="ECO:0000256" key="2">
    <source>
        <dbReference type="ARBA" id="ARBA00004421"/>
    </source>
</evidence>
<evidence type="ECO:0000256" key="4">
    <source>
        <dbReference type="ARBA" id="ARBA00021397"/>
    </source>
</evidence>
<evidence type="ECO:0000313" key="7">
    <source>
        <dbReference type="EMBL" id="OBA27700.1"/>
    </source>
</evidence>
<keyword evidence="8" id="KW-1185">Reference proteome</keyword>
<dbReference type="EMBL" id="LXPE01000007">
    <property type="protein sequence ID" value="OBA27700.1"/>
    <property type="molecule type" value="Genomic_DNA"/>
</dbReference>
<dbReference type="GO" id="GO:0045033">
    <property type="term" value="P:peroxisome inheritance"/>
    <property type="evidence" value="ECO:0007669"/>
    <property type="project" value="InterPro"/>
</dbReference>
<name>A0A1B7TG46_9ASCO</name>
<feature type="compositionally biased region" description="Basic and acidic residues" evidence="6">
    <location>
        <begin position="22"/>
        <end position="33"/>
    </location>
</feature>
<keyword evidence="5" id="KW-0472">Membrane</keyword>
<evidence type="ECO:0000256" key="6">
    <source>
        <dbReference type="SAM" id="MobiDB-lite"/>
    </source>
</evidence>
<feature type="region of interest" description="Disordered" evidence="6">
    <location>
        <begin position="22"/>
        <end position="50"/>
    </location>
</feature>
<protein>
    <recommendedName>
        <fullName evidence="4">Inheritance of peroxisomes protein 1</fullName>
    </recommendedName>
</protein>
<evidence type="ECO:0000313" key="8">
    <source>
        <dbReference type="Proteomes" id="UP000092321"/>
    </source>
</evidence>
<dbReference type="InterPro" id="IPR024758">
    <property type="entry name" value="Inp1"/>
</dbReference>
<sequence>MFGLNSNNTQHKRVKLKNILHLKVDNDKDRDNDSNNMSSKNNYNKKKRPMSATRFTLFKNNNISVHNISNGKRTLLVLNDLLEIYEIKTLNDMNENKLSIGKYITLGKNDKVLRPLFSKVTMNRGSGNVVNISWHNTSNDVWELQFEDNIICDHFCNTMIQSEDKEISLLDELLSDDDEDENINTNINRHDNYCDDDDDDKTLAHSNDSIDLLQLFKDAVSNMNSFKFENKPVPQRSTSIPSNFYKRLSLINIQPESVQTQSEYRVSSENKYKRFSTMDYSTISKDSLPGTRINSTASTISVKKTILE</sequence>
<dbReference type="Proteomes" id="UP000092321">
    <property type="component" value="Unassembled WGS sequence"/>
</dbReference>
<comment type="similarity">
    <text evidence="3">Belongs to the INP1 family.</text>
</comment>
<reference evidence="8" key="1">
    <citation type="journal article" date="2016" name="Proc. Natl. Acad. Sci. U.S.A.">
        <title>Comparative genomics of biotechnologically important yeasts.</title>
        <authorList>
            <person name="Riley R."/>
            <person name="Haridas S."/>
            <person name="Wolfe K.H."/>
            <person name="Lopes M.R."/>
            <person name="Hittinger C.T."/>
            <person name="Goeker M."/>
            <person name="Salamov A.A."/>
            <person name="Wisecaver J.H."/>
            <person name="Long T.M."/>
            <person name="Calvey C.H."/>
            <person name="Aerts A.L."/>
            <person name="Barry K.W."/>
            <person name="Choi C."/>
            <person name="Clum A."/>
            <person name="Coughlan A.Y."/>
            <person name="Deshpande S."/>
            <person name="Douglass A.P."/>
            <person name="Hanson S.J."/>
            <person name="Klenk H.-P."/>
            <person name="LaButti K.M."/>
            <person name="Lapidus A."/>
            <person name="Lindquist E.A."/>
            <person name="Lipzen A.M."/>
            <person name="Meier-Kolthoff J.P."/>
            <person name="Ohm R.A."/>
            <person name="Otillar R.P."/>
            <person name="Pangilinan J.L."/>
            <person name="Peng Y."/>
            <person name="Rokas A."/>
            <person name="Rosa C.A."/>
            <person name="Scheuner C."/>
            <person name="Sibirny A.A."/>
            <person name="Slot J.C."/>
            <person name="Stielow J.B."/>
            <person name="Sun H."/>
            <person name="Kurtzman C.P."/>
            <person name="Blackwell M."/>
            <person name="Grigoriev I.V."/>
            <person name="Jeffries T.W."/>
        </authorList>
    </citation>
    <scope>NUCLEOTIDE SEQUENCE [LARGE SCALE GENOMIC DNA]</scope>
    <source>
        <strain evidence="8">NRRL Y-1626</strain>
    </source>
</reference>
<gene>
    <name evidence="7" type="ORF">HANVADRAFT_58639</name>
</gene>
<evidence type="ECO:0000256" key="5">
    <source>
        <dbReference type="ARBA" id="ARBA00023136"/>
    </source>
</evidence>
<organism evidence="7 8">
    <name type="scientific">Hanseniaspora valbyensis NRRL Y-1626</name>
    <dbReference type="NCBI Taxonomy" id="766949"/>
    <lineage>
        <taxon>Eukaryota</taxon>
        <taxon>Fungi</taxon>
        <taxon>Dikarya</taxon>
        <taxon>Ascomycota</taxon>
        <taxon>Saccharomycotina</taxon>
        <taxon>Saccharomycetes</taxon>
        <taxon>Saccharomycodales</taxon>
        <taxon>Saccharomycodaceae</taxon>
        <taxon>Hanseniaspora</taxon>
    </lineage>
</organism>
<proteinExistence type="inferred from homology"/>
<dbReference type="OrthoDB" id="3972277at2759"/>
<dbReference type="GO" id="GO:0005780">
    <property type="term" value="C:extrinsic component of intraperoxisomal membrane"/>
    <property type="evidence" value="ECO:0007669"/>
    <property type="project" value="InterPro"/>
</dbReference>
<dbReference type="AlphaFoldDB" id="A0A1B7TG46"/>
<comment type="subcellular location">
    <subcellularLocation>
        <location evidence="2">Peroxisome membrane</location>
        <topology evidence="2">Peripheral membrane protein</topology>
    </subcellularLocation>
</comment>